<keyword evidence="8" id="KW-0408">Iron</keyword>
<sequence>MSFFIAAPNDGRSRPARLSPAALALRAALAAFVPLGSACVAAAHAQAAPGAIEYDIPAGPLASALNRYAQQSGVSIVMDAGRLRGLNTPGLQGRHTVQEGFDQLLRGSGYAASRTGSGYVLRPAPPAAPQAVPTLPAVTTVGSWNSAVGAGYVAEESHAGTKTDTPLIETPQAVTVTTRTELDDRKVQSLTEAIAYTPGVRTEQSGFDPRFDAFTVRGFDMTYNGIYRDGLRLPGSSMSVFKIEPYGVESVTVLRGPSSALYGLGSPGGVVDVTSKRPVDEPFGEVELQTGNYQRKQGQFDIGGRADDSGQWLYRLTGVVRDAGSPNILGRGTDDMTFIAPALTWKPDARTSITLLGEYQKSKTPAALPAYAWTGSADDGSPGVLDDYNEQTQEQYRVGYLAEHRVNDALTVRQNLRYGRANTHVRYTSLGETDEATQTIGRSTGYVHDRMTSFVVDNQVQADFSAAGMRHTVLAGLDYSRLSLDGGIGFGEASPVDASTLEPLGPVNDPPSTYSRYNRSQRQTGLYLQEQARFDRWVLTLTGRHDWSTTITDDLLASSRQKAIDRKFTGRAGLTYVFDNGIAPYASYSTSFSPNLGAGMDGSAFAPTTAKQVEVGVKYAPPGQDGYVAASLFQLTQNHSLVTDPDNPLFQVQTGEVRSRGVELEAALEVVRGLNLRGAYTYLAAVNRAGDEATVGRTLSGTPRHNFSLWADYEFQPDTALAGLGLGFGVRYTGTSWGDAGNTFSNSPHTLADAKISYDLERLDSRFKGWSTQVNARNLFDREYTTCDAGYCYLGSRRTVIASVRYRW</sequence>
<accession>A0A1W6ZEB4</accession>
<dbReference type="Gene3D" id="2.170.130.10">
    <property type="entry name" value="TonB-dependent receptor, plug domain"/>
    <property type="match status" value="1"/>
</dbReference>
<evidence type="ECO:0000256" key="3">
    <source>
        <dbReference type="ARBA" id="ARBA00022448"/>
    </source>
</evidence>
<dbReference type="Pfam" id="PF07715">
    <property type="entry name" value="Plug"/>
    <property type="match status" value="1"/>
</dbReference>
<dbReference type="FunFam" id="2.170.130.10:FF:000001">
    <property type="entry name" value="Catecholate siderophore TonB-dependent receptor"/>
    <property type="match status" value="1"/>
</dbReference>
<keyword evidence="18" id="KW-1185">Reference proteome</keyword>
<dbReference type="Gene3D" id="3.55.50.30">
    <property type="match status" value="1"/>
</dbReference>
<evidence type="ECO:0000256" key="2">
    <source>
        <dbReference type="ARBA" id="ARBA00009810"/>
    </source>
</evidence>
<dbReference type="EMBL" id="CP021111">
    <property type="protein sequence ID" value="ARP95716.1"/>
    <property type="molecule type" value="Genomic_DNA"/>
</dbReference>
<evidence type="ECO:0000256" key="9">
    <source>
        <dbReference type="ARBA" id="ARBA00023065"/>
    </source>
</evidence>
<evidence type="ECO:0000256" key="4">
    <source>
        <dbReference type="ARBA" id="ARBA00022452"/>
    </source>
</evidence>
<dbReference type="GO" id="GO:0009279">
    <property type="term" value="C:cell outer membrane"/>
    <property type="evidence" value="ECO:0007669"/>
    <property type="project" value="UniProtKB-SubCell"/>
</dbReference>
<evidence type="ECO:0000259" key="16">
    <source>
        <dbReference type="SMART" id="SM00965"/>
    </source>
</evidence>
<dbReference type="InterPro" id="IPR012910">
    <property type="entry name" value="Plug_dom"/>
</dbReference>
<feature type="domain" description="Secretin/TonB short N-terminal" evidence="16">
    <location>
        <begin position="74"/>
        <end position="124"/>
    </location>
</feature>
<evidence type="ECO:0000256" key="6">
    <source>
        <dbReference type="ARBA" id="ARBA00022692"/>
    </source>
</evidence>
<reference evidence="17 18" key="1">
    <citation type="submission" date="2017-05" db="EMBL/GenBank/DDBJ databases">
        <title>Complete and WGS of Bordetella genogroups.</title>
        <authorList>
            <person name="Spilker T."/>
            <person name="LiPuma J."/>
        </authorList>
    </citation>
    <scope>NUCLEOTIDE SEQUENCE [LARGE SCALE GENOMIC DNA]</scope>
    <source>
        <strain evidence="17 18">AU7206</strain>
    </source>
</reference>
<dbReference type="InterPro" id="IPR011662">
    <property type="entry name" value="Secretin/TonB_short_N"/>
</dbReference>
<keyword evidence="9" id="KW-0406">Ion transport</keyword>
<dbReference type="GO" id="GO:0038023">
    <property type="term" value="F:signaling receptor activity"/>
    <property type="evidence" value="ECO:0007669"/>
    <property type="project" value="InterPro"/>
</dbReference>
<evidence type="ECO:0000256" key="12">
    <source>
        <dbReference type="ARBA" id="ARBA00023170"/>
    </source>
</evidence>
<dbReference type="InterPro" id="IPR039426">
    <property type="entry name" value="TonB-dep_rcpt-like"/>
</dbReference>
<dbReference type="KEGG" id="bgm:CAL15_15815"/>
<dbReference type="STRING" id="463040.CAL15_15815"/>
<protein>
    <submittedName>
        <fullName evidence="17">TonB-dependent siderophore receptor</fullName>
    </submittedName>
</protein>
<dbReference type="PANTHER" id="PTHR32552:SF68">
    <property type="entry name" value="FERRICHROME OUTER MEMBRANE TRANSPORTER_PHAGE RECEPTOR"/>
    <property type="match status" value="1"/>
</dbReference>
<evidence type="ECO:0000256" key="15">
    <source>
        <dbReference type="RuleBase" id="RU003357"/>
    </source>
</evidence>
<evidence type="ECO:0000256" key="7">
    <source>
        <dbReference type="ARBA" id="ARBA00022729"/>
    </source>
</evidence>
<dbReference type="CDD" id="cd01347">
    <property type="entry name" value="ligand_gated_channel"/>
    <property type="match status" value="1"/>
</dbReference>
<dbReference type="InterPro" id="IPR037066">
    <property type="entry name" value="Plug_dom_sf"/>
</dbReference>
<evidence type="ECO:0000256" key="8">
    <source>
        <dbReference type="ARBA" id="ARBA00023004"/>
    </source>
</evidence>
<dbReference type="Gene3D" id="2.40.170.20">
    <property type="entry name" value="TonB-dependent receptor, beta-barrel domain"/>
    <property type="match status" value="1"/>
</dbReference>
<keyword evidence="4 14" id="KW-1134">Transmembrane beta strand</keyword>
<evidence type="ECO:0000256" key="10">
    <source>
        <dbReference type="ARBA" id="ARBA00023077"/>
    </source>
</evidence>
<evidence type="ECO:0000256" key="11">
    <source>
        <dbReference type="ARBA" id="ARBA00023136"/>
    </source>
</evidence>
<evidence type="ECO:0000313" key="18">
    <source>
        <dbReference type="Proteomes" id="UP000194161"/>
    </source>
</evidence>
<keyword evidence="13 14" id="KW-0998">Cell outer membrane</keyword>
<dbReference type="Pfam" id="PF07660">
    <property type="entry name" value="STN"/>
    <property type="match status" value="1"/>
</dbReference>
<keyword evidence="5" id="KW-0410">Iron transport</keyword>
<dbReference type="Pfam" id="PF00593">
    <property type="entry name" value="TonB_dep_Rec_b-barrel"/>
    <property type="match status" value="1"/>
</dbReference>
<dbReference type="GO" id="GO:0015344">
    <property type="term" value="F:siderophore uptake transmembrane transporter activity"/>
    <property type="evidence" value="ECO:0007669"/>
    <property type="project" value="TreeGrafter"/>
</dbReference>
<dbReference type="RefSeq" id="WP_086079476.1">
    <property type="nucleotide sequence ID" value="NZ_CP021111.1"/>
</dbReference>
<dbReference type="OrthoDB" id="127311at2"/>
<dbReference type="SMART" id="SM00965">
    <property type="entry name" value="STN"/>
    <property type="match status" value="1"/>
</dbReference>
<dbReference type="AlphaFoldDB" id="A0A1W6ZEB4"/>
<dbReference type="SUPFAM" id="SSF56935">
    <property type="entry name" value="Porins"/>
    <property type="match status" value="1"/>
</dbReference>
<keyword evidence="7" id="KW-0732">Signal</keyword>
<dbReference type="NCBIfam" id="TIGR01783">
    <property type="entry name" value="TonB-siderophor"/>
    <property type="match status" value="1"/>
</dbReference>
<evidence type="ECO:0000256" key="13">
    <source>
        <dbReference type="ARBA" id="ARBA00023237"/>
    </source>
</evidence>
<dbReference type="InterPro" id="IPR036942">
    <property type="entry name" value="Beta-barrel_TonB_sf"/>
</dbReference>
<proteinExistence type="inferred from homology"/>
<dbReference type="InterPro" id="IPR010105">
    <property type="entry name" value="TonB_sidphr_rcpt"/>
</dbReference>
<name>A0A1W6ZEB4_9BORD</name>
<comment type="similarity">
    <text evidence="2 14 15">Belongs to the TonB-dependent receptor family.</text>
</comment>
<evidence type="ECO:0000313" key="17">
    <source>
        <dbReference type="EMBL" id="ARP95716.1"/>
    </source>
</evidence>
<evidence type="ECO:0000256" key="1">
    <source>
        <dbReference type="ARBA" id="ARBA00004571"/>
    </source>
</evidence>
<organism evidence="17 18">
    <name type="scientific">Bordetella genomosp. 13</name>
    <dbReference type="NCBI Taxonomy" id="463040"/>
    <lineage>
        <taxon>Bacteria</taxon>
        <taxon>Pseudomonadati</taxon>
        <taxon>Pseudomonadota</taxon>
        <taxon>Betaproteobacteria</taxon>
        <taxon>Burkholderiales</taxon>
        <taxon>Alcaligenaceae</taxon>
        <taxon>Bordetella</taxon>
    </lineage>
</organism>
<dbReference type="Proteomes" id="UP000194161">
    <property type="component" value="Chromosome"/>
</dbReference>
<dbReference type="PROSITE" id="PS52016">
    <property type="entry name" value="TONB_DEPENDENT_REC_3"/>
    <property type="match status" value="1"/>
</dbReference>
<dbReference type="GO" id="GO:0015891">
    <property type="term" value="P:siderophore transport"/>
    <property type="evidence" value="ECO:0007669"/>
    <property type="project" value="InterPro"/>
</dbReference>
<keyword evidence="6 14" id="KW-0812">Transmembrane</keyword>
<keyword evidence="3 14" id="KW-0813">Transport</keyword>
<evidence type="ECO:0000256" key="14">
    <source>
        <dbReference type="PROSITE-ProRule" id="PRU01360"/>
    </source>
</evidence>
<keyword evidence="12 17" id="KW-0675">Receptor</keyword>
<dbReference type="PANTHER" id="PTHR32552">
    <property type="entry name" value="FERRICHROME IRON RECEPTOR-RELATED"/>
    <property type="match status" value="1"/>
</dbReference>
<gene>
    <name evidence="17" type="ORF">CAL15_15815</name>
</gene>
<comment type="subcellular location">
    <subcellularLocation>
        <location evidence="1 14">Cell outer membrane</location>
        <topology evidence="1 14">Multi-pass membrane protein</topology>
    </subcellularLocation>
</comment>
<dbReference type="InterPro" id="IPR000531">
    <property type="entry name" value="Beta-barrel_TonB"/>
</dbReference>
<keyword evidence="10 15" id="KW-0798">TonB box</keyword>
<keyword evidence="11 14" id="KW-0472">Membrane</keyword>
<evidence type="ECO:0000256" key="5">
    <source>
        <dbReference type="ARBA" id="ARBA00022496"/>
    </source>
</evidence>